<dbReference type="RefSeq" id="WP_015324289.1">
    <property type="nucleotide sequence ID" value="NC_019977.1"/>
</dbReference>
<dbReference type="STRING" id="867904.Metho_0879"/>
<proteinExistence type="predicted"/>
<evidence type="ECO:0000313" key="1">
    <source>
        <dbReference type="EMBL" id="AGB49122.1"/>
    </source>
</evidence>
<protein>
    <submittedName>
        <fullName evidence="1">Uncharacterized protein</fullName>
    </submittedName>
</protein>
<name>L0KUK1_METHD</name>
<dbReference type="KEGG" id="mhz:Metho_0879"/>
<dbReference type="OrthoDB" id="125113at2157"/>
<gene>
    <name evidence="1" type="ordered locus">Metho_0879</name>
</gene>
<dbReference type="Proteomes" id="UP000010866">
    <property type="component" value="Chromosome"/>
</dbReference>
<dbReference type="AlphaFoldDB" id="L0KUK1"/>
<organism evidence="1 2">
    <name type="scientific">Methanomethylovorans hollandica (strain DSM 15978 / NBRC 107637 / DMS1)</name>
    <dbReference type="NCBI Taxonomy" id="867904"/>
    <lineage>
        <taxon>Archaea</taxon>
        <taxon>Methanobacteriati</taxon>
        <taxon>Methanobacteriota</taxon>
        <taxon>Stenosarchaea group</taxon>
        <taxon>Methanomicrobia</taxon>
        <taxon>Methanosarcinales</taxon>
        <taxon>Methanosarcinaceae</taxon>
        <taxon>Methanomethylovorans</taxon>
    </lineage>
</organism>
<reference evidence="2" key="1">
    <citation type="submission" date="2012-02" db="EMBL/GenBank/DDBJ databases">
        <title>Complete sequence of chromosome of Methanomethylovorans hollandica DSM 15978.</title>
        <authorList>
            <person name="Lucas S."/>
            <person name="Copeland A."/>
            <person name="Lapidus A."/>
            <person name="Glavina del Rio T."/>
            <person name="Dalin E."/>
            <person name="Tice H."/>
            <person name="Bruce D."/>
            <person name="Goodwin L."/>
            <person name="Pitluck S."/>
            <person name="Peters L."/>
            <person name="Mikhailova N."/>
            <person name="Held B."/>
            <person name="Kyrpides N."/>
            <person name="Mavromatis K."/>
            <person name="Ivanova N."/>
            <person name="Brettin T."/>
            <person name="Detter J.C."/>
            <person name="Han C."/>
            <person name="Larimer F."/>
            <person name="Land M."/>
            <person name="Hauser L."/>
            <person name="Markowitz V."/>
            <person name="Cheng J.-F."/>
            <person name="Hugenholtz P."/>
            <person name="Woyke T."/>
            <person name="Wu D."/>
            <person name="Spring S."/>
            <person name="Schroeder M."/>
            <person name="Brambilla E."/>
            <person name="Klenk H.-P."/>
            <person name="Eisen J.A."/>
        </authorList>
    </citation>
    <scope>NUCLEOTIDE SEQUENCE [LARGE SCALE GENOMIC DNA]</scope>
    <source>
        <strain evidence="2">DSM 15978 / NBRC 107637 / DMS1</strain>
    </source>
</reference>
<dbReference type="GeneID" id="14408253"/>
<accession>L0KUK1</accession>
<dbReference type="EMBL" id="CP003362">
    <property type="protein sequence ID" value="AGB49122.1"/>
    <property type="molecule type" value="Genomic_DNA"/>
</dbReference>
<evidence type="ECO:0000313" key="2">
    <source>
        <dbReference type="Proteomes" id="UP000010866"/>
    </source>
</evidence>
<dbReference type="HOGENOM" id="CLU_2230365_0_0_2"/>
<sequence>MVRDSLNLKCDLISRFTGEMVRVITGSSHYRGECLMVDIRSNDIFLKDVVRKVDSGWAKVTDLMFIGGPSVEVIYVELGYPFELNESLILSVENGQISHSSDMDDDHDLEGLL</sequence>
<keyword evidence="2" id="KW-1185">Reference proteome</keyword>